<evidence type="ECO:0000313" key="1">
    <source>
        <dbReference type="EMBL" id="SMP34740.1"/>
    </source>
</evidence>
<protein>
    <submittedName>
        <fullName evidence="1">Type VI secretion system secreted protein Hcp</fullName>
    </submittedName>
</protein>
<dbReference type="EMBL" id="FXTY01000010">
    <property type="protein sequence ID" value="SMP34740.1"/>
    <property type="molecule type" value="Genomic_DNA"/>
</dbReference>
<evidence type="ECO:0000313" key="2">
    <source>
        <dbReference type="Proteomes" id="UP001157961"/>
    </source>
</evidence>
<gene>
    <name evidence="1" type="ORF">SAMN06265373_11078</name>
</gene>
<dbReference type="Proteomes" id="UP001157961">
    <property type="component" value="Unassembled WGS sequence"/>
</dbReference>
<sequence length="162" mass="17911">MALTGYLSIEEIPGESQRVDHEDQIDVHDIAWNIEQGSAAQVGKGRARARAQVDALLMKKYLDASSPYLALACMQGKSFAKWELFLRKDSGDAHIDYLHITMEHVTISKFEMVGIGEDEGGQLVEEVLGAVFENVTVKYTVQEEDHSAGDEHEITYDIAAGV</sequence>
<comment type="caution">
    <text evidence="1">The sequence shown here is derived from an EMBL/GenBank/DDBJ whole genome shotgun (WGS) entry which is preliminary data.</text>
</comment>
<dbReference type="InterPro" id="IPR008514">
    <property type="entry name" value="T6SS_Hcp"/>
</dbReference>
<dbReference type="PANTHER" id="PTHR36152">
    <property type="entry name" value="CYTOPLASMIC PROTEIN-RELATED"/>
    <property type="match status" value="1"/>
</dbReference>
<organism evidence="1 2">
    <name type="scientific">Shimia sagamensis</name>
    <dbReference type="NCBI Taxonomy" id="1566352"/>
    <lineage>
        <taxon>Bacteria</taxon>
        <taxon>Pseudomonadati</taxon>
        <taxon>Pseudomonadota</taxon>
        <taxon>Alphaproteobacteria</taxon>
        <taxon>Rhodobacterales</taxon>
        <taxon>Roseobacteraceae</taxon>
    </lineage>
</organism>
<proteinExistence type="predicted"/>
<dbReference type="RefSeq" id="WP_283427759.1">
    <property type="nucleotide sequence ID" value="NZ_FXTY01000010.1"/>
</dbReference>
<dbReference type="SUPFAM" id="SSF141452">
    <property type="entry name" value="Hcp1-like"/>
    <property type="match status" value="1"/>
</dbReference>
<dbReference type="Gene3D" id="2.30.110.20">
    <property type="entry name" value="Hcp1-like"/>
    <property type="match status" value="1"/>
</dbReference>
<keyword evidence="2" id="KW-1185">Reference proteome</keyword>
<dbReference type="InterPro" id="IPR036624">
    <property type="entry name" value="Hcp1-lik_sf"/>
</dbReference>
<dbReference type="InterPro" id="IPR053165">
    <property type="entry name" value="HSI-I_assembly_Hcp1"/>
</dbReference>
<reference evidence="1 2" key="1">
    <citation type="submission" date="2017-05" db="EMBL/GenBank/DDBJ databases">
        <authorList>
            <person name="Varghese N."/>
            <person name="Submissions S."/>
        </authorList>
    </citation>
    <scope>NUCLEOTIDE SEQUENCE [LARGE SCALE GENOMIC DNA]</scope>
    <source>
        <strain evidence="1 2">DSM 29734</strain>
    </source>
</reference>
<dbReference type="Pfam" id="PF05638">
    <property type="entry name" value="T6SS_HCP"/>
    <property type="match status" value="1"/>
</dbReference>
<dbReference type="PANTHER" id="PTHR36152:SF5">
    <property type="entry name" value="PROTEIN HCP1"/>
    <property type="match status" value="1"/>
</dbReference>
<accession>A0ABY1PHU8</accession>
<name>A0ABY1PHU8_9RHOB</name>